<dbReference type="PANTHER" id="PTHR30624:SF10">
    <property type="entry name" value="CONSERVED PROTEIN"/>
    <property type="match status" value="1"/>
</dbReference>
<evidence type="ECO:0000313" key="8">
    <source>
        <dbReference type="Proteomes" id="UP000567293"/>
    </source>
</evidence>
<evidence type="ECO:0000313" key="7">
    <source>
        <dbReference type="EMBL" id="MBA0085740.1"/>
    </source>
</evidence>
<feature type="non-terminal residue" evidence="7">
    <location>
        <position position="318"/>
    </location>
</feature>
<dbReference type="Proteomes" id="UP000567293">
    <property type="component" value="Unassembled WGS sequence"/>
</dbReference>
<comment type="similarity">
    <text evidence="1">Belongs to the peptidase U62 family.</text>
</comment>
<evidence type="ECO:0000256" key="4">
    <source>
        <dbReference type="ARBA" id="ARBA00023049"/>
    </source>
</evidence>
<dbReference type="GO" id="GO:0005829">
    <property type="term" value="C:cytosol"/>
    <property type="evidence" value="ECO:0007669"/>
    <property type="project" value="TreeGrafter"/>
</dbReference>
<keyword evidence="8" id="KW-1185">Reference proteome</keyword>
<comment type="caution">
    <text evidence="7">The sequence shown here is derived from an EMBL/GenBank/DDBJ whole genome shotgun (WGS) entry which is preliminary data.</text>
</comment>
<dbReference type="InterPro" id="IPR045569">
    <property type="entry name" value="Metalloprtase-TldD/E_C"/>
</dbReference>
<proteinExistence type="inferred from homology"/>
<evidence type="ECO:0000259" key="6">
    <source>
        <dbReference type="Pfam" id="PF19289"/>
    </source>
</evidence>
<accession>A0A7V8SWY6</accession>
<dbReference type="InterPro" id="IPR036059">
    <property type="entry name" value="TldD/PmbA_sf"/>
</dbReference>
<keyword evidence="4" id="KW-0482">Metalloprotease</keyword>
<name>A0A7V8SWY6_9BACT</name>
<dbReference type="GO" id="GO:0006508">
    <property type="term" value="P:proteolysis"/>
    <property type="evidence" value="ECO:0007669"/>
    <property type="project" value="UniProtKB-KW"/>
</dbReference>
<keyword evidence="3" id="KW-0378">Hydrolase</keyword>
<dbReference type="GO" id="GO:0008237">
    <property type="term" value="F:metallopeptidase activity"/>
    <property type="evidence" value="ECO:0007669"/>
    <property type="project" value="UniProtKB-KW"/>
</dbReference>
<sequence length="318" mass="34754">MKDLALQALDAVAGRGVSYADVRSIEVRDREISTKNGKVGHVSSSESVGLGVRVMAAGAWGFAATDDLTRQGIESAASLALDIARSGVAAQKHRVTLAPEDKYEAVWVSPCRVDPFTISIDRQLATLLVIDRELRRQRGVSLAEASMHFERRRQFFASTLGSLIDQTRYTAGAGFSALSYKDGEIQKRSYPNSFGGQYQLKGYELVDELRLVENAPRIAEEAVVLHSADQCPEGEFDLILDSSQLGLQIHESIGHPIELDRVLGSEANYAGMSFLTLDQLRRLRYGSRIVNVVCDARLEHGPGLGTFAFDDEGVPAQL</sequence>
<evidence type="ECO:0000256" key="2">
    <source>
        <dbReference type="ARBA" id="ARBA00022670"/>
    </source>
</evidence>
<gene>
    <name evidence="7" type="ORF">HRJ53_12150</name>
</gene>
<dbReference type="InterPro" id="IPR035068">
    <property type="entry name" value="TldD/PmbA_N"/>
</dbReference>
<reference evidence="7" key="1">
    <citation type="submission" date="2020-06" db="EMBL/GenBank/DDBJ databases">
        <title>Legume-microbial interactions unlock mineral nutrients during tropical forest succession.</title>
        <authorList>
            <person name="Epihov D.Z."/>
        </authorList>
    </citation>
    <scope>NUCLEOTIDE SEQUENCE [LARGE SCALE GENOMIC DNA]</scope>
    <source>
        <strain evidence="7">Pan2503</strain>
    </source>
</reference>
<dbReference type="PANTHER" id="PTHR30624">
    <property type="entry name" value="UNCHARACTERIZED PROTEIN TLDD AND PMBA"/>
    <property type="match status" value="1"/>
</dbReference>
<dbReference type="Gene3D" id="3.30.2290.10">
    <property type="entry name" value="PmbA/TldD superfamily"/>
    <property type="match status" value="1"/>
</dbReference>
<dbReference type="Pfam" id="PF01523">
    <property type="entry name" value="PmbA_TldD_1st"/>
    <property type="match status" value="1"/>
</dbReference>
<dbReference type="InterPro" id="IPR002510">
    <property type="entry name" value="Metalloprtase-TldD/E_N"/>
</dbReference>
<feature type="domain" description="Metalloprotease TldD/E N-terminal" evidence="5">
    <location>
        <begin position="20"/>
        <end position="84"/>
    </location>
</feature>
<keyword evidence="2" id="KW-0645">Protease</keyword>
<feature type="domain" description="Metalloprotease TldD/E C-terminal" evidence="6">
    <location>
        <begin position="234"/>
        <end position="317"/>
    </location>
</feature>
<dbReference type="InterPro" id="IPR051463">
    <property type="entry name" value="Peptidase_U62_metallo"/>
</dbReference>
<dbReference type="FunFam" id="3.30.2290.10:FF:000003">
    <property type="entry name" value="Zinc-dependent protease, TldD/PmbA family"/>
    <property type="match status" value="1"/>
</dbReference>
<dbReference type="Pfam" id="PF19289">
    <property type="entry name" value="PmbA_TldD_3rd"/>
    <property type="match status" value="1"/>
</dbReference>
<dbReference type="EMBL" id="JACDQQ010001186">
    <property type="protein sequence ID" value="MBA0085740.1"/>
    <property type="molecule type" value="Genomic_DNA"/>
</dbReference>
<organism evidence="7 8">
    <name type="scientific">Candidatus Acidiferrum panamense</name>
    <dbReference type="NCBI Taxonomy" id="2741543"/>
    <lineage>
        <taxon>Bacteria</taxon>
        <taxon>Pseudomonadati</taxon>
        <taxon>Acidobacteriota</taxon>
        <taxon>Terriglobia</taxon>
        <taxon>Candidatus Acidiferrales</taxon>
        <taxon>Candidatus Acidiferrum</taxon>
    </lineage>
</organism>
<evidence type="ECO:0000259" key="5">
    <source>
        <dbReference type="Pfam" id="PF01523"/>
    </source>
</evidence>
<dbReference type="SUPFAM" id="SSF111283">
    <property type="entry name" value="Putative modulator of DNA gyrase, PmbA/TldD"/>
    <property type="match status" value="1"/>
</dbReference>
<dbReference type="AlphaFoldDB" id="A0A7V8SWY6"/>
<evidence type="ECO:0000256" key="1">
    <source>
        <dbReference type="ARBA" id="ARBA00005836"/>
    </source>
</evidence>
<protein>
    <submittedName>
        <fullName evidence="7">TldD/PmbA family protein</fullName>
    </submittedName>
</protein>
<evidence type="ECO:0000256" key="3">
    <source>
        <dbReference type="ARBA" id="ARBA00022801"/>
    </source>
</evidence>